<dbReference type="GO" id="GO:0005507">
    <property type="term" value="F:copper ion binding"/>
    <property type="evidence" value="ECO:0007669"/>
    <property type="project" value="InterPro"/>
</dbReference>
<dbReference type="PROSITE" id="PS50846">
    <property type="entry name" value="HMA_2"/>
    <property type="match status" value="1"/>
</dbReference>
<dbReference type="InterPro" id="IPR036163">
    <property type="entry name" value="HMA_dom_sf"/>
</dbReference>
<evidence type="ECO:0000259" key="4">
    <source>
        <dbReference type="PROSITE" id="PS50846"/>
    </source>
</evidence>
<dbReference type="Gene3D" id="2.60.40.200">
    <property type="entry name" value="Superoxide dismutase, copper/zinc binding domain"/>
    <property type="match status" value="1"/>
</dbReference>
<dbReference type="CDD" id="cd00305">
    <property type="entry name" value="Cu-Zn_Superoxide_Dismutase"/>
    <property type="match status" value="1"/>
</dbReference>
<dbReference type="CDD" id="cd00371">
    <property type="entry name" value="HMA"/>
    <property type="match status" value="1"/>
</dbReference>
<dbReference type="SUPFAM" id="SSF49329">
    <property type="entry name" value="Cu,Zn superoxide dismutase-like"/>
    <property type="match status" value="1"/>
</dbReference>
<dbReference type="Proteomes" id="UP000499080">
    <property type="component" value="Unassembled WGS sequence"/>
</dbReference>
<name>A0A4Y2MYJ8_ARAVE</name>
<dbReference type="Gene3D" id="3.30.70.100">
    <property type="match status" value="1"/>
</dbReference>
<dbReference type="PANTHER" id="PTHR10003">
    <property type="entry name" value="SUPEROXIDE DISMUTASE CU-ZN -RELATED"/>
    <property type="match status" value="1"/>
</dbReference>
<dbReference type="InterPro" id="IPR036423">
    <property type="entry name" value="SOD-like_Cu/Zn_dom_sf"/>
</dbReference>
<evidence type="ECO:0000256" key="1">
    <source>
        <dbReference type="ARBA" id="ARBA00001973"/>
    </source>
</evidence>
<dbReference type="PRINTS" id="PR00068">
    <property type="entry name" value="CUZNDISMTASE"/>
</dbReference>
<comment type="cofactor">
    <cofactor evidence="1">
        <name>Cu(2+)</name>
        <dbReference type="ChEBI" id="CHEBI:29036"/>
    </cofactor>
</comment>
<dbReference type="InterPro" id="IPR006121">
    <property type="entry name" value="HMA_dom"/>
</dbReference>
<dbReference type="Pfam" id="PF00080">
    <property type="entry name" value="Sod_Cu"/>
    <property type="match status" value="1"/>
</dbReference>
<dbReference type="AlphaFoldDB" id="A0A4Y2MYJ8"/>
<proteinExistence type="inferred from homology"/>
<comment type="similarity">
    <text evidence="2">In the C-terminal section; belongs to the Cu-Zn superoxide dismutase family.</text>
</comment>
<dbReference type="Pfam" id="PF00403">
    <property type="entry name" value="HMA"/>
    <property type="match status" value="1"/>
</dbReference>
<dbReference type="SUPFAM" id="SSF55008">
    <property type="entry name" value="HMA, heavy metal-associated domain"/>
    <property type="match status" value="1"/>
</dbReference>
<sequence length="630" mass="70464">MKMNSAESCQFDTTNSHNTSNVEFDVNLSCKNCASSVEKALSNIPDVKIISIDVEKQSVVVESSLPSQVVKEAIESTGKRAVLKGFGSKKLESAVAEIKGEGGIFGVIRFHQVDKDLCVIDGTVDGLSSGEHGLHIHEYGDLSQGCESIGPHFNPTDSVHGGREDLKRHYGDLGNIVADSQARASFRIHDNIVKVYDIIGRSLAVTADRDDLGKGSSKLICFPCCFLPKIKTHSDFTIVNSDYAISLNYSQQVSMDTTFNNMFYKSAKTLKELVMRLGSQTYDEINIIIANAEKPKKLPQSNPFLIQDFVKKSVSRHEQIENMKYTRQGKFQFTTKDPICAVQLLSLEKFMDISVATDIIWENVSARFLIFDIPTSTPLKELAAEIEDKNDCIVVEMRRFLKQNSPKEMSPVLITILGTTVPEAIKIWFVHQRLQKFIDRPRQCNKCFSFMHPSCICDKTIICYLCGAAHIGPCQQPVKCINCNGPHNAKSTSCPSYITEQKILELKCRNHITTGEARRIFQQNKATYSETVKTMPAVTNIEDTINAKFETLLQAINDRFERQMAIFADMLQKSMDCICQNFCKIITQCVDPGSSPVRKKKLFSNLRQMSNSINSWDAGGSQEAEDMPQC</sequence>
<comment type="caution">
    <text evidence="5">The sequence shown here is derived from an EMBL/GenBank/DDBJ whole genome shotgun (WGS) entry which is preliminary data.</text>
</comment>
<accession>A0A4Y2MYJ8</accession>
<dbReference type="EMBL" id="BGPR01008000">
    <property type="protein sequence ID" value="GBN30917.1"/>
    <property type="molecule type" value="Genomic_DNA"/>
</dbReference>
<evidence type="ECO:0000313" key="6">
    <source>
        <dbReference type="Proteomes" id="UP000499080"/>
    </source>
</evidence>
<dbReference type="InterPro" id="IPR001424">
    <property type="entry name" value="SOD_Cu_Zn_dom"/>
</dbReference>
<dbReference type="OrthoDB" id="6486140at2759"/>
<gene>
    <name evidence="5" type="primary">Ccs_1</name>
    <name evidence="5" type="ORF">AVEN_66950_1</name>
</gene>
<organism evidence="5 6">
    <name type="scientific">Araneus ventricosus</name>
    <name type="common">Orbweaver spider</name>
    <name type="synonym">Epeira ventricosa</name>
    <dbReference type="NCBI Taxonomy" id="182803"/>
    <lineage>
        <taxon>Eukaryota</taxon>
        <taxon>Metazoa</taxon>
        <taxon>Ecdysozoa</taxon>
        <taxon>Arthropoda</taxon>
        <taxon>Chelicerata</taxon>
        <taxon>Arachnida</taxon>
        <taxon>Araneae</taxon>
        <taxon>Araneomorphae</taxon>
        <taxon>Entelegynae</taxon>
        <taxon>Araneoidea</taxon>
        <taxon>Araneidae</taxon>
        <taxon>Araneus</taxon>
    </lineage>
</organism>
<evidence type="ECO:0000256" key="3">
    <source>
        <dbReference type="ARBA" id="ARBA00032899"/>
    </source>
</evidence>
<protein>
    <recommendedName>
        <fullName evidence="3">Superoxide dismutase copper chaperone</fullName>
    </recommendedName>
</protein>
<dbReference type="InterPro" id="IPR024134">
    <property type="entry name" value="SOD_Cu/Zn_/chaperone"/>
</dbReference>
<dbReference type="GO" id="GO:0006801">
    <property type="term" value="P:superoxide metabolic process"/>
    <property type="evidence" value="ECO:0007669"/>
    <property type="project" value="InterPro"/>
</dbReference>
<keyword evidence="6" id="KW-1185">Reference proteome</keyword>
<reference evidence="5 6" key="1">
    <citation type="journal article" date="2019" name="Sci. Rep.">
        <title>Orb-weaving spider Araneus ventricosus genome elucidates the spidroin gene catalogue.</title>
        <authorList>
            <person name="Kono N."/>
            <person name="Nakamura H."/>
            <person name="Ohtoshi R."/>
            <person name="Moran D.A.P."/>
            <person name="Shinohara A."/>
            <person name="Yoshida Y."/>
            <person name="Fujiwara M."/>
            <person name="Mori M."/>
            <person name="Tomita M."/>
            <person name="Arakawa K."/>
        </authorList>
    </citation>
    <scope>NUCLEOTIDE SEQUENCE [LARGE SCALE GENOMIC DNA]</scope>
</reference>
<evidence type="ECO:0000313" key="5">
    <source>
        <dbReference type="EMBL" id="GBN30917.1"/>
    </source>
</evidence>
<feature type="domain" description="HMA" evidence="4">
    <location>
        <begin position="19"/>
        <end position="82"/>
    </location>
</feature>
<evidence type="ECO:0000256" key="2">
    <source>
        <dbReference type="ARBA" id="ARBA00025798"/>
    </source>
</evidence>